<dbReference type="Proteomes" id="UP000593572">
    <property type="component" value="Unassembled WGS sequence"/>
</dbReference>
<dbReference type="InterPro" id="IPR058017">
    <property type="entry name" value="At3g28540-like_C"/>
</dbReference>
<feature type="region of interest" description="Disordered" evidence="1">
    <location>
        <begin position="44"/>
        <end position="80"/>
    </location>
</feature>
<accession>A0A7J8M7R9</accession>
<evidence type="ECO:0000313" key="4">
    <source>
        <dbReference type="Proteomes" id="UP000593572"/>
    </source>
</evidence>
<dbReference type="EMBL" id="JABEZX010000007">
    <property type="protein sequence ID" value="MBA0560757.1"/>
    <property type="molecule type" value="Genomic_DNA"/>
</dbReference>
<proteinExistence type="predicted"/>
<keyword evidence="4" id="KW-1185">Reference proteome</keyword>
<name>A0A7J8M7R9_9ROSI</name>
<organism evidence="3 4">
    <name type="scientific">Gossypium lobatum</name>
    <dbReference type="NCBI Taxonomy" id="34289"/>
    <lineage>
        <taxon>Eukaryota</taxon>
        <taxon>Viridiplantae</taxon>
        <taxon>Streptophyta</taxon>
        <taxon>Embryophyta</taxon>
        <taxon>Tracheophyta</taxon>
        <taxon>Spermatophyta</taxon>
        <taxon>Magnoliopsida</taxon>
        <taxon>eudicotyledons</taxon>
        <taxon>Gunneridae</taxon>
        <taxon>Pentapetalae</taxon>
        <taxon>rosids</taxon>
        <taxon>malvids</taxon>
        <taxon>Malvales</taxon>
        <taxon>Malvaceae</taxon>
        <taxon>Malvoideae</taxon>
        <taxon>Gossypium</taxon>
    </lineage>
</organism>
<evidence type="ECO:0000256" key="1">
    <source>
        <dbReference type="SAM" id="MobiDB-lite"/>
    </source>
</evidence>
<gene>
    <name evidence="3" type="ORF">Golob_017635</name>
</gene>
<protein>
    <recommendedName>
        <fullName evidence="2">AAA+ ATPase At3g28540-like C-terminal domain-containing protein</fullName>
    </recommendedName>
</protein>
<dbReference type="AlphaFoldDB" id="A0A7J8M7R9"/>
<sequence length="80" mass="9175">MIKSVEVTPAEVAQQLMISNEPKVALESLIEFLNTKKDIEEAAVAEKEKSNNEEQESEEKQIERQNSEFVESETRCIYLT</sequence>
<reference evidence="3 4" key="1">
    <citation type="journal article" date="2019" name="Genome Biol. Evol.">
        <title>Insights into the evolution of the New World diploid cottons (Gossypium, subgenus Houzingenia) based on genome sequencing.</title>
        <authorList>
            <person name="Grover C.E."/>
            <person name="Arick M.A. 2nd"/>
            <person name="Thrash A."/>
            <person name="Conover J.L."/>
            <person name="Sanders W.S."/>
            <person name="Peterson D.G."/>
            <person name="Frelichowski J.E."/>
            <person name="Scheffler J.A."/>
            <person name="Scheffler B.E."/>
            <person name="Wendel J.F."/>
        </authorList>
    </citation>
    <scope>NUCLEOTIDE SEQUENCE [LARGE SCALE GENOMIC DNA]</scope>
    <source>
        <strain evidence="3">157</strain>
        <tissue evidence="3">Leaf</tissue>
    </source>
</reference>
<feature type="compositionally biased region" description="Basic and acidic residues" evidence="1">
    <location>
        <begin position="44"/>
        <end position="66"/>
    </location>
</feature>
<dbReference type="Pfam" id="PF25568">
    <property type="entry name" value="AAA_lid_At3g28540"/>
    <property type="match status" value="1"/>
</dbReference>
<feature type="domain" description="AAA+ ATPase At3g28540-like C-terminal" evidence="2">
    <location>
        <begin position="1"/>
        <end position="42"/>
    </location>
</feature>
<comment type="caution">
    <text evidence="3">The sequence shown here is derived from an EMBL/GenBank/DDBJ whole genome shotgun (WGS) entry which is preliminary data.</text>
</comment>
<evidence type="ECO:0000259" key="2">
    <source>
        <dbReference type="Pfam" id="PF25568"/>
    </source>
</evidence>
<evidence type="ECO:0000313" key="3">
    <source>
        <dbReference type="EMBL" id="MBA0560757.1"/>
    </source>
</evidence>